<keyword evidence="2" id="KW-1185">Reference proteome</keyword>
<reference evidence="1" key="1">
    <citation type="submission" date="2022-04" db="EMBL/GenBank/DDBJ databases">
        <title>Jade perch genome.</title>
        <authorList>
            <person name="Chao B."/>
        </authorList>
    </citation>
    <scope>NUCLEOTIDE SEQUENCE</scope>
    <source>
        <strain evidence="1">CB-2022</strain>
    </source>
</reference>
<evidence type="ECO:0000313" key="2">
    <source>
        <dbReference type="Proteomes" id="UP000831701"/>
    </source>
</evidence>
<proteinExistence type="predicted"/>
<dbReference type="EMBL" id="CM041539">
    <property type="protein sequence ID" value="KAI3367339.1"/>
    <property type="molecule type" value="Genomic_DNA"/>
</dbReference>
<protein>
    <submittedName>
        <fullName evidence="1">Uncharacterized protein</fullName>
    </submittedName>
</protein>
<organism evidence="1 2">
    <name type="scientific">Scortum barcoo</name>
    <name type="common">barcoo grunter</name>
    <dbReference type="NCBI Taxonomy" id="214431"/>
    <lineage>
        <taxon>Eukaryota</taxon>
        <taxon>Metazoa</taxon>
        <taxon>Chordata</taxon>
        <taxon>Craniata</taxon>
        <taxon>Vertebrata</taxon>
        <taxon>Euteleostomi</taxon>
        <taxon>Actinopterygii</taxon>
        <taxon>Neopterygii</taxon>
        <taxon>Teleostei</taxon>
        <taxon>Neoteleostei</taxon>
        <taxon>Acanthomorphata</taxon>
        <taxon>Eupercaria</taxon>
        <taxon>Centrarchiformes</taxon>
        <taxon>Terapontoidei</taxon>
        <taxon>Terapontidae</taxon>
        <taxon>Scortum</taxon>
    </lineage>
</organism>
<accession>A0ACB8WHR7</accession>
<sequence length="165" mass="17706">MFIEMCCYSIWPWFVPDAMVNGGDFSKLTRKHGVKVCAGSPCSVEEVALAVGELIGHGSVKSAARMNNAVVLFVEKVEQVNQLVQTGITVGGMFEPVLPLTQPATKVTLSNVPPFISDAFLSRELSRHGKVVSPIKKVLSGCKSPLLKACGLSQEAALHDPEQPE</sequence>
<name>A0ACB8WHR7_9TELE</name>
<evidence type="ECO:0000313" key="1">
    <source>
        <dbReference type="EMBL" id="KAI3367339.1"/>
    </source>
</evidence>
<gene>
    <name evidence="1" type="ORF">L3Q82_008154</name>
</gene>
<dbReference type="Proteomes" id="UP000831701">
    <property type="component" value="Chromosome 9"/>
</dbReference>
<comment type="caution">
    <text evidence="1">The sequence shown here is derived from an EMBL/GenBank/DDBJ whole genome shotgun (WGS) entry which is preliminary data.</text>
</comment>